<dbReference type="InterPro" id="IPR007052">
    <property type="entry name" value="CS_dom"/>
</dbReference>
<dbReference type="PANTHER" id="PTHR46983:SF3">
    <property type="entry name" value="CHPADIPLOID STATE MAINTENANCE PROTEIN CHPA"/>
    <property type="match status" value="1"/>
</dbReference>
<feature type="region of interest" description="Disordered" evidence="4">
    <location>
        <begin position="111"/>
        <end position="160"/>
    </location>
</feature>
<evidence type="ECO:0000313" key="8">
    <source>
        <dbReference type="Proteomes" id="UP000199727"/>
    </source>
</evidence>
<evidence type="ECO:0000256" key="4">
    <source>
        <dbReference type="SAM" id="MobiDB-lite"/>
    </source>
</evidence>
<name>A0A854Q3V0_CRYNE</name>
<evidence type="ECO:0000259" key="5">
    <source>
        <dbReference type="PROSITE" id="PS51203"/>
    </source>
</evidence>
<organism evidence="7 8">
    <name type="scientific">Cryptococcus neoformans Tu259-1</name>
    <dbReference type="NCBI Taxonomy" id="1230072"/>
    <lineage>
        <taxon>Eukaryota</taxon>
        <taxon>Fungi</taxon>
        <taxon>Dikarya</taxon>
        <taxon>Basidiomycota</taxon>
        <taxon>Agaricomycotina</taxon>
        <taxon>Tremellomycetes</taxon>
        <taxon>Tremellales</taxon>
        <taxon>Cryptococcaceae</taxon>
        <taxon>Cryptococcus</taxon>
        <taxon>Cryptococcus neoformans species complex</taxon>
    </lineage>
</organism>
<proteinExistence type="predicted"/>
<keyword evidence="3" id="KW-0862">Zinc</keyword>
<dbReference type="InterPro" id="IPR039790">
    <property type="entry name" value="CHRD1"/>
</dbReference>
<feature type="compositionally biased region" description="Polar residues" evidence="4">
    <location>
        <begin position="117"/>
        <end position="143"/>
    </location>
</feature>
<evidence type="ECO:0000256" key="3">
    <source>
        <dbReference type="ARBA" id="ARBA00022833"/>
    </source>
</evidence>
<dbReference type="SUPFAM" id="SSF49764">
    <property type="entry name" value="HSP20-like chaperones"/>
    <property type="match status" value="1"/>
</dbReference>
<protein>
    <submittedName>
        <fullName evidence="7">CORD and CS domain-containing protein</fullName>
    </submittedName>
</protein>
<dbReference type="PROSITE" id="PS51203">
    <property type="entry name" value="CS"/>
    <property type="match status" value="1"/>
</dbReference>
<dbReference type="Gene3D" id="2.60.40.790">
    <property type="match status" value="1"/>
</dbReference>
<dbReference type="Proteomes" id="UP000199727">
    <property type="component" value="Unassembled WGS sequence"/>
</dbReference>
<dbReference type="Pfam" id="PF04968">
    <property type="entry name" value="CHORD"/>
    <property type="match status" value="2"/>
</dbReference>
<accession>A0A854Q3V0</accession>
<dbReference type="InterPro" id="IPR007051">
    <property type="entry name" value="CHORD_dom"/>
</dbReference>
<evidence type="ECO:0000259" key="6">
    <source>
        <dbReference type="PROSITE" id="PS51401"/>
    </source>
</evidence>
<dbReference type="InterPro" id="IPR008978">
    <property type="entry name" value="HSP20-like_chaperone"/>
</dbReference>
<dbReference type="Pfam" id="PF04969">
    <property type="entry name" value="CS"/>
    <property type="match status" value="1"/>
</dbReference>
<sequence length="375" mass="40365">MAVLKCTNQTCGKEYEEDNNQDGSCAYHPGGPIFHEGLKSWSCCKETNKPVLEFDAFMALPACTKGKHTSAPRANPAAPQKDSQSGSHLVVTNVSSDGVETYGTAAPTAKLPAAESSKLSNTATSSPSVVPSALTAVTPSQHNTEQKEAKEVEQDDPSVPVPKGARCKRLACGATWEGEEVSRGDGEKAICRYHPQAVIFHEGSKGYLCCKRRVLEFDEFMKIPGCKEGRHLFVGSKKDETKEEVVNCRLDHYQTPTQVIVSAFAKGADKSRSTITFTPQTLTLSLSLPSNKRVLKTVTLYGPIDPDVSSYRILSTKVEITLVKPKPASWPVLELPPAGTELPPGYALTFGVSGRTGTIGGKEIVLAAEELAKRQ</sequence>
<comment type="caution">
    <text evidence="7">The sequence shown here is derived from an EMBL/GenBank/DDBJ whole genome shotgun (WGS) entry which is preliminary data.</text>
</comment>
<dbReference type="PROSITE" id="PS51401">
    <property type="entry name" value="CHORD"/>
    <property type="match status" value="2"/>
</dbReference>
<dbReference type="OrthoDB" id="1898560at2759"/>
<evidence type="ECO:0000256" key="2">
    <source>
        <dbReference type="ARBA" id="ARBA00022737"/>
    </source>
</evidence>
<feature type="region of interest" description="Disordered" evidence="4">
    <location>
        <begin position="66"/>
        <end position="87"/>
    </location>
</feature>
<feature type="domain" description="CHORD" evidence="6">
    <location>
        <begin position="6"/>
        <end position="68"/>
    </location>
</feature>
<keyword evidence="2" id="KW-0677">Repeat</keyword>
<dbReference type="GO" id="GO:0046872">
    <property type="term" value="F:metal ion binding"/>
    <property type="evidence" value="ECO:0007669"/>
    <property type="project" value="UniProtKB-KW"/>
</dbReference>
<keyword evidence="1" id="KW-0479">Metal-binding</keyword>
<dbReference type="CDD" id="cd06466">
    <property type="entry name" value="p23_CS_SGT1_like"/>
    <property type="match status" value="1"/>
</dbReference>
<feature type="domain" description="CHORD" evidence="6">
    <location>
        <begin position="167"/>
        <end position="231"/>
    </location>
</feature>
<reference evidence="7 8" key="1">
    <citation type="submission" date="2017-06" db="EMBL/GenBank/DDBJ databases">
        <title>Global population genomics of the pathogenic fungus Cryptococcus neoformans var. grubii.</title>
        <authorList>
            <person name="Cuomo C."/>
            <person name="Litvintseva A."/>
            <person name="Chen Y."/>
            <person name="Young S."/>
            <person name="Zeng Q."/>
            <person name="Chapman S."/>
            <person name="Gujja S."/>
            <person name="Saif S."/>
            <person name="Birren B."/>
        </authorList>
    </citation>
    <scope>NUCLEOTIDE SEQUENCE [LARGE SCALE GENOMIC DNA]</scope>
    <source>
        <strain evidence="7 8">Tu259-1</strain>
    </source>
</reference>
<evidence type="ECO:0000256" key="1">
    <source>
        <dbReference type="ARBA" id="ARBA00022723"/>
    </source>
</evidence>
<dbReference type="Gene3D" id="4.10.1130.20">
    <property type="match status" value="2"/>
</dbReference>
<dbReference type="EMBL" id="AMKT01000083">
    <property type="protein sequence ID" value="OXG12973.1"/>
    <property type="molecule type" value="Genomic_DNA"/>
</dbReference>
<evidence type="ECO:0000313" key="7">
    <source>
        <dbReference type="EMBL" id="OXG12973.1"/>
    </source>
</evidence>
<dbReference type="PANTHER" id="PTHR46983">
    <property type="entry name" value="CYSTEINE AND HISTIDINE-RICH DOMAIN-CONTAINING PROTEIN 1"/>
    <property type="match status" value="1"/>
</dbReference>
<dbReference type="AlphaFoldDB" id="A0A854Q3V0"/>
<gene>
    <name evidence="7" type="ORF">C361_06161</name>
</gene>
<feature type="domain" description="CS" evidence="5">
    <location>
        <begin position="245"/>
        <end position="334"/>
    </location>
</feature>